<sequence>MNACILRWPALLCACTLPFSAALAAEESPPEAPLETMVVTSPRVAPGQVSYDTQDLDNSRETGDLLRDITGVSGARIGGHGTDPVIRGLGQNRINVLLDGAFVHGACPNRMDPPTAYASASSYDRITVLRGVTTLEYGGGPGGTILMERHTERFQEGESARFGFDSAYRSNGDVRQASVDLSAGGSQGFLRVIGGWMDADNYEDGAGVEVRSAFQERSATLIAGWTPDETTRLVFSAEAQRLRDELFAGAGMDSPMSDNDGFRVQFESVEVGPWARLDAELFVSRVDHVMDNYSLRDAPSPMMLLRAPASSDTDGGRLVLEQDSTLGRWRYGLSIQNNARDAIRVNDFNQTLNSVLWPGVSIDQTGVFAELSRALVSSWQLTGGLRFDRVRAEAERAYENPPGMLLAPIELYERYNADADPGPRQEHHWGALLRLEHRLASGLGAVYATLSRSLRTADATERYIASNAPTPSRRWVGNPGLDPERHHQAELGLLLAEGAWNVEGSLFYNRIDDFILRDRTGRIDDNATVYRNVDATLWGGELNGRYRFGEQWRMELGLAYVRATNDDDHRPIAQTPPLEARLGLGYESDRWEAGIDWRAAARQRRVDDDPLIGSGLDSGDTPGWSVIDLRGRYSLNAQWRLEARIDNLLDRQYAEHLNRASAFDAEQIQVNEPGRSLSLRLSRRFD</sequence>
<keyword evidence="7 8" id="KW-0998">Cell outer membrane</keyword>
<dbReference type="Pfam" id="PF07715">
    <property type="entry name" value="Plug"/>
    <property type="match status" value="1"/>
</dbReference>
<keyword evidence="10" id="KW-0675">Receptor</keyword>
<dbReference type="CDD" id="cd01347">
    <property type="entry name" value="ligand_gated_channel"/>
    <property type="match status" value="1"/>
</dbReference>
<dbReference type="GO" id="GO:0015344">
    <property type="term" value="F:siderophore uptake transmembrane transporter activity"/>
    <property type="evidence" value="ECO:0007669"/>
    <property type="project" value="TreeGrafter"/>
</dbReference>
<dbReference type="PATRIC" id="fig|1579979.3.peg.202"/>
<keyword evidence="4 8" id="KW-0812">Transmembrane</keyword>
<evidence type="ECO:0000256" key="5">
    <source>
        <dbReference type="ARBA" id="ARBA00023077"/>
    </source>
</evidence>
<dbReference type="InterPro" id="IPR000531">
    <property type="entry name" value="Beta-barrel_TonB"/>
</dbReference>
<evidence type="ECO:0000256" key="1">
    <source>
        <dbReference type="ARBA" id="ARBA00004571"/>
    </source>
</evidence>
<dbReference type="InterPro" id="IPR010100">
    <property type="entry name" value="TonB-dep_Cu_rcpt"/>
</dbReference>
<proteinExistence type="inferred from homology"/>
<dbReference type="Pfam" id="PF00593">
    <property type="entry name" value="TonB_dep_Rec_b-barrel"/>
    <property type="match status" value="1"/>
</dbReference>
<dbReference type="KEGG" id="wma:WM2015_197"/>
<dbReference type="InterPro" id="IPR012910">
    <property type="entry name" value="Plug_dom"/>
</dbReference>
<keyword evidence="11" id="KW-1185">Reference proteome</keyword>
<keyword evidence="3 8" id="KW-1134">Transmembrane beta strand</keyword>
<evidence type="ECO:0000313" key="11">
    <source>
        <dbReference type="Proteomes" id="UP000066624"/>
    </source>
</evidence>
<evidence type="ECO:0000256" key="4">
    <source>
        <dbReference type="ARBA" id="ARBA00022692"/>
    </source>
</evidence>
<evidence type="ECO:0000256" key="7">
    <source>
        <dbReference type="ARBA" id="ARBA00023237"/>
    </source>
</evidence>
<dbReference type="SUPFAM" id="SSF56935">
    <property type="entry name" value="Porins"/>
    <property type="match status" value="1"/>
</dbReference>
<dbReference type="EMBL" id="CP012154">
    <property type="protein sequence ID" value="AKS40586.1"/>
    <property type="molecule type" value="Genomic_DNA"/>
</dbReference>
<evidence type="ECO:0000256" key="3">
    <source>
        <dbReference type="ARBA" id="ARBA00022452"/>
    </source>
</evidence>
<dbReference type="OrthoDB" id="5332150at2"/>
<dbReference type="InterPro" id="IPR037066">
    <property type="entry name" value="Plug_dom_sf"/>
</dbReference>
<evidence type="ECO:0000256" key="9">
    <source>
        <dbReference type="RuleBase" id="RU003357"/>
    </source>
</evidence>
<evidence type="ECO:0000256" key="8">
    <source>
        <dbReference type="PROSITE-ProRule" id="PRU01360"/>
    </source>
</evidence>
<evidence type="ECO:0000256" key="6">
    <source>
        <dbReference type="ARBA" id="ARBA00023136"/>
    </source>
</evidence>
<organism evidence="10 11">
    <name type="scientific">Wenzhouxiangella marina</name>
    <dbReference type="NCBI Taxonomy" id="1579979"/>
    <lineage>
        <taxon>Bacteria</taxon>
        <taxon>Pseudomonadati</taxon>
        <taxon>Pseudomonadota</taxon>
        <taxon>Gammaproteobacteria</taxon>
        <taxon>Chromatiales</taxon>
        <taxon>Wenzhouxiangellaceae</taxon>
        <taxon>Wenzhouxiangella</taxon>
    </lineage>
</organism>
<gene>
    <name evidence="10" type="ORF">WM2015_197</name>
</gene>
<comment type="subcellular location">
    <subcellularLocation>
        <location evidence="1 8">Cell outer membrane</location>
        <topology evidence="1 8">Multi-pass membrane protein</topology>
    </subcellularLocation>
</comment>
<comment type="similarity">
    <text evidence="8 9">Belongs to the TonB-dependent receptor family.</text>
</comment>
<evidence type="ECO:0000313" key="10">
    <source>
        <dbReference type="EMBL" id="AKS40586.1"/>
    </source>
</evidence>
<protein>
    <submittedName>
        <fullName evidence="10">TonB-dependent copper receptor</fullName>
    </submittedName>
</protein>
<dbReference type="InterPro" id="IPR039426">
    <property type="entry name" value="TonB-dep_rcpt-like"/>
</dbReference>
<keyword evidence="2 8" id="KW-0813">Transport</keyword>
<dbReference type="PANTHER" id="PTHR30069">
    <property type="entry name" value="TONB-DEPENDENT OUTER MEMBRANE RECEPTOR"/>
    <property type="match status" value="1"/>
</dbReference>
<accession>A0A0K0XSI4</accession>
<reference evidence="10 11" key="1">
    <citation type="submission" date="2015-07" db="EMBL/GenBank/DDBJ databases">
        <authorList>
            <person name="Noorani M."/>
        </authorList>
    </citation>
    <scope>NUCLEOTIDE SEQUENCE [LARGE SCALE GENOMIC DNA]</scope>
    <source>
        <strain evidence="10 11">KCTC 42284</strain>
    </source>
</reference>
<dbReference type="PANTHER" id="PTHR30069:SF49">
    <property type="entry name" value="OUTER MEMBRANE PROTEIN C"/>
    <property type="match status" value="1"/>
</dbReference>
<dbReference type="AlphaFoldDB" id="A0A0K0XSI4"/>
<dbReference type="NCBIfam" id="TIGR01778">
    <property type="entry name" value="TonB-copper"/>
    <property type="match status" value="1"/>
</dbReference>
<dbReference type="GO" id="GO:0044718">
    <property type="term" value="P:siderophore transmembrane transport"/>
    <property type="evidence" value="ECO:0007669"/>
    <property type="project" value="TreeGrafter"/>
</dbReference>
<dbReference type="RefSeq" id="WP_049724286.1">
    <property type="nucleotide sequence ID" value="NZ_CP012154.1"/>
</dbReference>
<keyword evidence="6 8" id="KW-0472">Membrane</keyword>
<keyword evidence="5 9" id="KW-0798">TonB box</keyword>
<name>A0A0K0XSI4_9GAMM</name>
<dbReference type="Gene3D" id="2.40.170.20">
    <property type="entry name" value="TonB-dependent receptor, beta-barrel domain"/>
    <property type="match status" value="1"/>
</dbReference>
<dbReference type="Proteomes" id="UP000066624">
    <property type="component" value="Chromosome"/>
</dbReference>
<dbReference type="PROSITE" id="PS52016">
    <property type="entry name" value="TONB_DEPENDENT_REC_3"/>
    <property type="match status" value="1"/>
</dbReference>
<dbReference type="Gene3D" id="2.170.130.10">
    <property type="entry name" value="TonB-dependent receptor, plug domain"/>
    <property type="match status" value="1"/>
</dbReference>
<dbReference type="STRING" id="1579979.WM2015_197"/>
<dbReference type="GO" id="GO:0009279">
    <property type="term" value="C:cell outer membrane"/>
    <property type="evidence" value="ECO:0007669"/>
    <property type="project" value="UniProtKB-SubCell"/>
</dbReference>
<evidence type="ECO:0000256" key="2">
    <source>
        <dbReference type="ARBA" id="ARBA00022448"/>
    </source>
</evidence>
<dbReference type="InterPro" id="IPR036942">
    <property type="entry name" value="Beta-barrel_TonB_sf"/>
</dbReference>